<gene>
    <name evidence="1" type="ORF">ANAPC1_00343</name>
</gene>
<dbReference type="AlphaFoldDB" id="A0AA45USH4"/>
<protein>
    <submittedName>
        <fullName evidence="1">Uncharacterized protein</fullName>
    </submittedName>
</protein>
<name>A0AA45USH4_ANAPH</name>
<comment type="caution">
    <text evidence="1">The sequence shown here is derived from an EMBL/GenBank/DDBJ whole genome shotgun (WGS) entry which is preliminary data.</text>
</comment>
<accession>A0AA45USH4</accession>
<evidence type="ECO:0000313" key="1">
    <source>
        <dbReference type="EMBL" id="SBO14001.1"/>
    </source>
</evidence>
<dbReference type="Proteomes" id="UP000078419">
    <property type="component" value="Unassembled WGS sequence"/>
</dbReference>
<reference evidence="2" key="1">
    <citation type="submission" date="2016-03" db="EMBL/GenBank/DDBJ databases">
        <authorList>
            <person name="Loux Valentin"/>
        </authorList>
    </citation>
    <scope>NUCLEOTIDE SEQUENCE [LARGE SCALE GENOMIC DNA]</scope>
    <source>
        <strain evidence="2">C1</strain>
    </source>
</reference>
<evidence type="ECO:0000313" key="2">
    <source>
        <dbReference type="Proteomes" id="UP000078419"/>
    </source>
</evidence>
<organism evidence="1 2">
    <name type="scientific">Anaplasma phagocytophilum</name>
    <name type="common">Ehrlichia phagocytophila</name>
    <dbReference type="NCBI Taxonomy" id="948"/>
    <lineage>
        <taxon>Bacteria</taxon>
        <taxon>Pseudomonadati</taxon>
        <taxon>Pseudomonadota</taxon>
        <taxon>Alphaproteobacteria</taxon>
        <taxon>Rickettsiales</taxon>
        <taxon>Anaplasmataceae</taxon>
        <taxon>Anaplasma</taxon>
        <taxon>phagocytophilum group</taxon>
    </lineage>
</organism>
<proteinExistence type="predicted"/>
<sequence>MGIFVDIAFSILLSKTAAYLLHILPCAASANDHNVLNFIAIGLLSLYCECSMDITVFCTLLSRKILVHSVSNSGINVDFYVEYIPAYKTRSISTEHPCYVSKFGNRRLEITDR</sequence>
<dbReference type="EMBL" id="FLLR01000009">
    <property type="protein sequence ID" value="SBO14001.1"/>
    <property type="molecule type" value="Genomic_DNA"/>
</dbReference>